<evidence type="ECO:0000259" key="14">
    <source>
        <dbReference type="PROSITE" id="PS52035"/>
    </source>
</evidence>
<dbReference type="Pfam" id="PF20773">
    <property type="entry name" value="InhA-like_MAM"/>
    <property type="match status" value="1"/>
</dbReference>
<evidence type="ECO:0000256" key="12">
    <source>
        <dbReference type="PROSITE-ProRule" id="PRU01379"/>
    </source>
</evidence>
<reference evidence="15 16" key="1">
    <citation type="journal article" date="2015" name="Nature">
        <title>rRNA introns, odd ribosomes, and small enigmatic genomes across a large radiation of phyla.</title>
        <authorList>
            <person name="Brown C.T."/>
            <person name="Hug L.A."/>
            <person name="Thomas B.C."/>
            <person name="Sharon I."/>
            <person name="Castelle C.J."/>
            <person name="Singh A."/>
            <person name="Wilkins M.J."/>
            <person name="Williams K.H."/>
            <person name="Banfield J.F."/>
        </authorList>
    </citation>
    <scope>NUCLEOTIDE SEQUENCE [LARGE SCALE GENOMIC DNA]</scope>
</reference>
<feature type="signal peptide" evidence="13">
    <location>
        <begin position="1"/>
        <end position="27"/>
    </location>
</feature>
<gene>
    <name evidence="15" type="ORF">UR35_C0011G0014</name>
</gene>
<sequence>MKIIKIVFSFLPIFLLFLLLFPSSALATDFGYGSMGGYYTLSEVYDQLDNMHTKYPNLITAKEQIGTTVEGRPIYIVKISDNPGSDESEPEVFYNALTHAREPMGMEVTIYFMYYLLENYNTDSTAKYLVDNREMYFLPVVNPDGYYYNQTTNPSGGGNWRKNRKNNGNGTYGVDLNRNFGPQAYWNYNNSGSSTTTSASDYRGTAPFSEPETQAIRDFLSSHQIKTAFNYHTYGGDMPYPYTASQSQTSDGNIFEEWAIDMVSGNNYVTGLTIQNLTYAIRGDVLDYMYDGDVIANNGNIFSFLPEVGADSSFWPIQSRIDVVVSENLFPNKYIAFVAGGYTDISSYSTNQEYMDPGETVLMSIVAKNKGRGNMDSVVATLTTTSSYVTINDGSETISALDSQTSQTVNDSFSFTVSETAPLGTQMDFTLTIKSGDSTLSTKSITYYVATPEIIFSDSCDNLSNWTTSSVTSIVWQTTTSAYHSSSSSCTDSILGDYDHPLNSSLTTTNNISLSGYTNPKLSFWTKYDLYSYFDIAEIQISIDNGSNWTSLPGNYTNGGEAYLYGTSPVYSGKLVNWTKEEIDLSVYATQHIKLRFLLSSLYPYANTNNRRDGWYIDDIKIFEYDATRSDIINPAKSNSSGGDNIFTTDSLPAFTFSKSSDATAGISSYEIFIKPEGKDYYPYITSIVEGVSGTTLDQTERFVSYSGNEISVYAKREIDKLAGGAYKWKVRAFDQNGNSTDSDPKILRINTHTANFSGEWFPLVLLTKKVVNQIPTFTGISTVGSKVTVQLSQNNITLVSKEATVDSTSRFKVSFTDKLSVGTYNVNIFATNKNNDYTELPEFNLKITKPIISTPSPVLGALVTPLPTFIPSPTPLRQGSAGREHCFLWWCW</sequence>
<keyword evidence="3" id="KW-0121">Carboxypeptidase</keyword>
<dbReference type="EMBL" id="LBOW01000011">
    <property type="protein sequence ID" value="KKP44128.1"/>
    <property type="molecule type" value="Genomic_DNA"/>
</dbReference>
<organism evidence="15 16">
    <name type="scientific">Candidatus Woesebacteria bacterium GW2011_GWB1_33_22</name>
    <dbReference type="NCBI Taxonomy" id="1618566"/>
    <lineage>
        <taxon>Bacteria</taxon>
        <taxon>Candidatus Woeseibacteriota</taxon>
    </lineage>
</organism>
<feature type="active site" description="Proton donor/acceptor" evidence="12">
    <location>
        <position position="307"/>
    </location>
</feature>
<evidence type="ECO:0000256" key="13">
    <source>
        <dbReference type="SAM" id="SignalP"/>
    </source>
</evidence>
<dbReference type="GO" id="GO:0004181">
    <property type="term" value="F:metallocarboxypeptidase activity"/>
    <property type="evidence" value="ECO:0007669"/>
    <property type="project" value="InterPro"/>
</dbReference>
<evidence type="ECO:0000256" key="3">
    <source>
        <dbReference type="ARBA" id="ARBA00022645"/>
    </source>
</evidence>
<dbReference type="SMART" id="SM00631">
    <property type="entry name" value="Zn_pept"/>
    <property type="match status" value="1"/>
</dbReference>
<feature type="domain" description="Peptidase M14" evidence="14">
    <location>
        <begin position="37"/>
        <end position="339"/>
    </location>
</feature>
<evidence type="ECO:0000256" key="10">
    <source>
        <dbReference type="ARBA" id="ARBA00050859"/>
    </source>
</evidence>
<evidence type="ECO:0000256" key="9">
    <source>
        <dbReference type="ARBA" id="ARBA00023049"/>
    </source>
</evidence>
<evidence type="ECO:0000313" key="15">
    <source>
        <dbReference type="EMBL" id="KKP44128.1"/>
    </source>
</evidence>
<evidence type="ECO:0000256" key="11">
    <source>
        <dbReference type="ARBA" id="ARBA00066554"/>
    </source>
</evidence>
<dbReference type="AlphaFoldDB" id="A0A0F9ZIX5"/>
<dbReference type="PROSITE" id="PS52035">
    <property type="entry name" value="PEPTIDASE_M14"/>
    <property type="match status" value="1"/>
</dbReference>
<comment type="similarity">
    <text evidence="2 12">Belongs to the peptidase M14 family.</text>
</comment>
<evidence type="ECO:0000256" key="1">
    <source>
        <dbReference type="ARBA" id="ARBA00001947"/>
    </source>
</evidence>
<dbReference type="InterPro" id="IPR057246">
    <property type="entry name" value="CARBOXYPEPT_ZN_1"/>
</dbReference>
<name>A0A0F9ZIX5_9BACT</name>
<proteinExistence type="inferred from homology"/>
<dbReference type="InterPro" id="IPR033810">
    <property type="entry name" value="Carboxypeptidase_T"/>
</dbReference>
<dbReference type="Pfam" id="PF00246">
    <property type="entry name" value="Peptidase_M14"/>
    <property type="match status" value="1"/>
</dbReference>
<dbReference type="STRING" id="1618566.UR35_C0011G0014"/>
<evidence type="ECO:0000256" key="7">
    <source>
        <dbReference type="ARBA" id="ARBA00022801"/>
    </source>
</evidence>
<keyword evidence="9" id="KW-0482">Metalloprotease</keyword>
<dbReference type="GO" id="GO:0005615">
    <property type="term" value="C:extracellular space"/>
    <property type="evidence" value="ECO:0007669"/>
    <property type="project" value="TreeGrafter"/>
</dbReference>
<keyword evidence="8" id="KW-0862">Zinc</keyword>
<dbReference type="SUPFAM" id="SSF53187">
    <property type="entry name" value="Zn-dependent exopeptidases"/>
    <property type="match status" value="1"/>
</dbReference>
<dbReference type="Gene3D" id="2.60.120.260">
    <property type="entry name" value="Galactose-binding domain-like"/>
    <property type="match status" value="1"/>
</dbReference>
<comment type="catalytic activity">
    <reaction evidence="10">
        <text>Releases a C-terminal residue, which may be hydrophobic or positively charged.</text>
        <dbReference type="EC" id="3.4.17.18"/>
    </reaction>
</comment>
<dbReference type="CDD" id="cd03859">
    <property type="entry name" value="M14_CPT"/>
    <property type="match status" value="1"/>
</dbReference>
<evidence type="ECO:0000256" key="2">
    <source>
        <dbReference type="ARBA" id="ARBA00005988"/>
    </source>
</evidence>
<evidence type="ECO:0000256" key="6">
    <source>
        <dbReference type="ARBA" id="ARBA00022729"/>
    </source>
</evidence>
<accession>A0A0F9ZIX5</accession>
<keyword evidence="4" id="KW-0645">Protease</keyword>
<dbReference type="InterPro" id="IPR000834">
    <property type="entry name" value="Peptidase_M14"/>
</dbReference>
<dbReference type="PANTHER" id="PTHR11705">
    <property type="entry name" value="PROTEASE FAMILY M14 CARBOXYPEPTIDASE A,B"/>
    <property type="match status" value="1"/>
</dbReference>
<comment type="cofactor">
    <cofactor evidence="1">
        <name>Zn(2+)</name>
        <dbReference type="ChEBI" id="CHEBI:29105"/>
    </cofactor>
</comment>
<evidence type="ECO:0000313" key="16">
    <source>
        <dbReference type="Proteomes" id="UP000034778"/>
    </source>
</evidence>
<comment type="caution">
    <text evidence="15">The sequence shown here is derived from an EMBL/GenBank/DDBJ whole genome shotgun (WGS) entry which is preliminary data.</text>
</comment>
<protein>
    <recommendedName>
        <fullName evidence="11">carboxypeptidase T</fullName>
        <ecNumber evidence="11">3.4.17.18</ecNumber>
    </recommendedName>
</protein>
<dbReference type="Gene3D" id="3.40.630.10">
    <property type="entry name" value="Zn peptidases"/>
    <property type="match status" value="1"/>
</dbReference>
<evidence type="ECO:0000256" key="4">
    <source>
        <dbReference type="ARBA" id="ARBA00022670"/>
    </source>
</evidence>
<dbReference type="FunFam" id="3.40.630.10:FF:000084">
    <property type="entry name" value="Carboxypeptidase B2"/>
    <property type="match status" value="1"/>
</dbReference>
<keyword evidence="7" id="KW-0378">Hydrolase</keyword>
<dbReference type="GO" id="GO:0008270">
    <property type="term" value="F:zinc ion binding"/>
    <property type="evidence" value="ECO:0007669"/>
    <property type="project" value="InterPro"/>
</dbReference>
<keyword evidence="5" id="KW-0479">Metal-binding</keyword>
<keyword evidence="6 13" id="KW-0732">Signal</keyword>
<feature type="chain" id="PRO_5002530581" description="carboxypeptidase T" evidence="13">
    <location>
        <begin position="28"/>
        <end position="893"/>
    </location>
</feature>
<dbReference type="Proteomes" id="UP000034778">
    <property type="component" value="Unassembled WGS sequence"/>
</dbReference>
<dbReference type="PROSITE" id="PS00132">
    <property type="entry name" value="CARBOXYPEPT_ZN_1"/>
    <property type="match status" value="1"/>
</dbReference>
<evidence type="ECO:0000256" key="5">
    <source>
        <dbReference type="ARBA" id="ARBA00022723"/>
    </source>
</evidence>
<evidence type="ECO:0000256" key="8">
    <source>
        <dbReference type="ARBA" id="ARBA00022833"/>
    </source>
</evidence>
<dbReference type="EC" id="3.4.17.18" evidence="11"/>
<dbReference type="PANTHER" id="PTHR11705:SF143">
    <property type="entry name" value="SLL0236 PROTEIN"/>
    <property type="match status" value="1"/>
</dbReference>
<dbReference type="GO" id="GO:0006508">
    <property type="term" value="P:proteolysis"/>
    <property type="evidence" value="ECO:0007669"/>
    <property type="project" value="UniProtKB-KW"/>
</dbReference>
<dbReference type="PRINTS" id="PR00765">
    <property type="entry name" value="CRBOXYPTASEA"/>
</dbReference>